<evidence type="ECO:0000313" key="3">
    <source>
        <dbReference type="Proteomes" id="UP000030645"/>
    </source>
</evidence>
<dbReference type="AlphaFoldDB" id="W9RT07"/>
<proteinExistence type="predicted"/>
<organism evidence="2 3">
    <name type="scientific">Morus notabilis</name>
    <dbReference type="NCBI Taxonomy" id="981085"/>
    <lineage>
        <taxon>Eukaryota</taxon>
        <taxon>Viridiplantae</taxon>
        <taxon>Streptophyta</taxon>
        <taxon>Embryophyta</taxon>
        <taxon>Tracheophyta</taxon>
        <taxon>Spermatophyta</taxon>
        <taxon>Magnoliopsida</taxon>
        <taxon>eudicotyledons</taxon>
        <taxon>Gunneridae</taxon>
        <taxon>Pentapetalae</taxon>
        <taxon>rosids</taxon>
        <taxon>fabids</taxon>
        <taxon>Rosales</taxon>
        <taxon>Moraceae</taxon>
        <taxon>Moreae</taxon>
        <taxon>Morus</taxon>
    </lineage>
</organism>
<feature type="region of interest" description="Disordered" evidence="1">
    <location>
        <begin position="124"/>
        <end position="150"/>
    </location>
</feature>
<sequence>MEHKGDSPTASHKPKQPPSSLCNISCCFGPKPPRHQLDYDAATASPVHVSKIGLLRCSSVWRKSRAHDHLPEIKDKCRGLISRIGRGHHNHRRRHSADFRYDALGYSQNFDEGDDECNGEEFPFRNFSSRLPPSPPEEDDDEEARYTASSTAKEIVSACS</sequence>
<protein>
    <submittedName>
        <fullName evidence="2">Uncharacterized protein</fullName>
    </submittedName>
</protein>
<reference evidence="3" key="1">
    <citation type="submission" date="2013-01" db="EMBL/GenBank/DDBJ databases">
        <title>Draft Genome Sequence of a Mulberry Tree, Morus notabilis C.K. Schneid.</title>
        <authorList>
            <person name="He N."/>
            <person name="Zhao S."/>
        </authorList>
    </citation>
    <scope>NUCLEOTIDE SEQUENCE</scope>
</reference>
<evidence type="ECO:0000256" key="1">
    <source>
        <dbReference type="SAM" id="MobiDB-lite"/>
    </source>
</evidence>
<dbReference type="Proteomes" id="UP000030645">
    <property type="component" value="Unassembled WGS sequence"/>
</dbReference>
<dbReference type="PANTHER" id="PTHR33168">
    <property type="entry name" value="STRESS INDUCED PROTEIN-RELATED"/>
    <property type="match status" value="1"/>
</dbReference>
<name>W9RT07_9ROSA</name>
<accession>W9RT07</accession>
<keyword evidence="3" id="KW-1185">Reference proteome</keyword>
<dbReference type="STRING" id="981085.W9RT07"/>
<dbReference type="eggNOG" id="ENOG502R4DN">
    <property type="taxonomic scope" value="Eukaryota"/>
</dbReference>
<dbReference type="EMBL" id="KE345575">
    <property type="protein sequence ID" value="EXC06938.1"/>
    <property type="molecule type" value="Genomic_DNA"/>
</dbReference>
<gene>
    <name evidence="2" type="ORF">L484_007618</name>
</gene>
<evidence type="ECO:0000313" key="2">
    <source>
        <dbReference type="EMBL" id="EXC06938.1"/>
    </source>
</evidence>